<dbReference type="EMBL" id="QZBN01000450">
    <property type="protein sequence ID" value="THZ43062.1"/>
    <property type="molecule type" value="Genomic_DNA"/>
</dbReference>
<feature type="transmembrane region" description="Helical" evidence="6">
    <location>
        <begin position="481"/>
        <end position="503"/>
    </location>
</feature>
<accession>A0A4S9BHW7</accession>
<evidence type="ECO:0000313" key="9">
    <source>
        <dbReference type="Proteomes" id="UP000304928"/>
    </source>
</evidence>
<gene>
    <name evidence="8" type="ORF">D6C90_05132</name>
    <name evidence="7" type="ORF">D6D15_02784</name>
</gene>
<feature type="transmembrane region" description="Helical" evidence="6">
    <location>
        <begin position="207"/>
        <end position="225"/>
    </location>
</feature>
<evidence type="ECO:0000256" key="6">
    <source>
        <dbReference type="SAM" id="Phobius"/>
    </source>
</evidence>
<dbReference type="AlphaFoldDB" id="A0A4S9BHW7"/>
<name>A0A4S9BHW7_AURPU</name>
<comment type="subcellular location">
    <subcellularLocation>
        <location evidence="1">Membrane</location>
        <topology evidence="1">Multi-pass membrane protein</topology>
    </subcellularLocation>
</comment>
<dbReference type="PANTHER" id="PTHR23502">
    <property type="entry name" value="MAJOR FACILITATOR SUPERFAMILY"/>
    <property type="match status" value="1"/>
</dbReference>
<feature type="transmembrane region" description="Helical" evidence="6">
    <location>
        <begin position="237"/>
        <end position="257"/>
    </location>
</feature>
<keyword evidence="2 6" id="KW-0812">Transmembrane</keyword>
<evidence type="ECO:0000256" key="3">
    <source>
        <dbReference type="ARBA" id="ARBA00022989"/>
    </source>
</evidence>
<organism evidence="7 9">
    <name type="scientific">Aureobasidium pullulans</name>
    <name type="common">Black yeast</name>
    <name type="synonym">Pullularia pullulans</name>
    <dbReference type="NCBI Taxonomy" id="5580"/>
    <lineage>
        <taxon>Eukaryota</taxon>
        <taxon>Fungi</taxon>
        <taxon>Dikarya</taxon>
        <taxon>Ascomycota</taxon>
        <taxon>Pezizomycotina</taxon>
        <taxon>Dothideomycetes</taxon>
        <taxon>Dothideomycetidae</taxon>
        <taxon>Dothideales</taxon>
        <taxon>Saccotheciaceae</taxon>
        <taxon>Aureobasidium</taxon>
    </lineage>
</organism>
<keyword evidence="4 6" id="KW-0472">Membrane</keyword>
<dbReference type="SUPFAM" id="SSF103473">
    <property type="entry name" value="MFS general substrate transporter"/>
    <property type="match status" value="1"/>
</dbReference>
<evidence type="ECO:0000256" key="4">
    <source>
        <dbReference type="ARBA" id="ARBA00023136"/>
    </source>
</evidence>
<keyword evidence="3 6" id="KW-1133">Transmembrane helix</keyword>
<evidence type="ECO:0000313" key="8">
    <source>
        <dbReference type="EMBL" id="THZ43062.1"/>
    </source>
</evidence>
<dbReference type="PANTHER" id="PTHR23502:SF24">
    <property type="entry name" value="TRANSPORTER, PUTATIVE-RELATED"/>
    <property type="match status" value="1"/>
</dbReference>
<feature type="compositionally biased region" description="Acidic residues" evidence="5">
    <location>
        <begin position="598"/>
        <end position="608"/>
    </location>
</feature>
<feature type="transmembrane region" description="Helical" evidence="6">
    <location>
        <begin position="454"/>
        <end position="475"/>
    </location>
</feature>
<evidence type="ECO:0000313" key="7">
    <source>
        <dbReference type="EMBL" id="THW92972.1"/>
    </source>
</evidence>
<reference evidence="9 10" key="1">
    <citation type="submission" date="2018-10" db="EMBL/GenBank/DDBJ databases">
        <title>Fifty Aureobasidium pullulans genomes reveal a recombining polyextremotolerant generalist.</title>
        <authorList>
            <person name="Gostincar C."/>
            <person name="Turk M."/>
            <person name="Zajc J."/>
            <person name="Gunde-Cimerman N."/>
        </authorList>
    </citation>
    <scope>NUCLEOTIDE SEQUENCE [LARGE SCALE GENOMIC DNA]</scope>
    <source>
        <strain evidence="7 9">EXF-10507</strain>
        <strain evidence="8 10">EXF-3844</strain>
    </source>
</reference>
<feature type="region of interest" description="Disordered" evidence="5">
    <location>
        <begin position="585"/>
        <end position="608"/>
    </location>
</feature>
<evidence type="ECO:0000256" key="5">
    <source>
        <dbReference type="SAM" id="MobiDB-lite"/>
    </source>
</evidence>
<feature type="transmembrane region" description="Helical" evidence="6">
    <location>
        <begin position="269"/>
        <end position="290"/>
    </location>
</feature>
<protein>
    <submittedName>
        <fullName evidence="7">Major facilitator superfamily protein</fullName>
    </submittedName>
</protein>
<dbReference type="Proteomes" id="UP000304928">
    <property type="component" value="Unassembled WGS sequence"/>
</dbReference>
<dbReference type="InterPro" id="IPR011701">
    <property type="entry name" value="MFS"/>
</dbReference>
<evidence type="ECO:0000256" key="1">
    <source>
        <dbReference type="ARBA" id="ARBA00004141"/>
    </source>
</evidence>
<evidence type="ECO:0000313" key="10">
    <source>
        <dbReference type="Proteomes" id="UP000310121"/>
    </source>
</evidence>
<dbReference type="GO" id="GO:0005886">
    <property type="term" value="C:plasma membrane"/>
    <property type="evidence" value="ECO:0007669"/>
    <property type="project" value="TreeGrafter"/>
</dbReference>
<dbReference type="InterPro" id="IPR036259">
    <property type="entry name" value="MFS_trans_sf"/>
</dbReference>
<evidence type="ECO:0000256" key="2">
    <source>
        <dbReference type="ARBA" id="ARBA00022692"/>
    </source>
</evidence>
<sequence length="608" mass="68536">MSGLTQYGTTECDCVGFRTLRRGLKQPNETDRNRAIDGVLSKIAVDAWILLSTIPLPEHGLSELTYRLLHDLTVHDLRIRVTAMPQPDWLPGNGKVDYFAQVILYDGTLLISGEPAKDKLSALDMLLWSIKARIAMKFVLTPMITTSLDYYTLELSFSSNRQRPKLAVPALRRLLNCDMKTESTQLLKRSKFDCDFEFYTYFGRTPLYIIPYGCFLLFLMGTALVENLGGFLPLRFLSGFFSSVTVANFGGTIADLWDVRHTGIPMSIFLWAATCGSPSGYFLMSWVAQYRGWRDVFWALLGICGGFWIIMSVTLLWAGETRHSIILLRRAEAERRRTGRENINVPEHMRQRGVRQLFRTALTRPFRFLFTEAIVIFAAVYNGYLYGLSFLFNGAFNIIFGPSGKGFETYQVGFTFLGICVGISLGPLTNIWQERYYQKRVGRTGGTNIPEARVQLGQLAGVTFPISLFIFAFTSYVRLSWVGPVVASGLWGWSFYTLILMTYNYVEDSYGMYSASALAAVGLSRNLMGAGFPLFGRQLYTQVGGYQYASLILACLALLLMPIPFVLSRYGLRLRQRSPWAREMMEHDGQSAGKPDEAALEDEEKAGQ</sequence>
<dbReference type="EMBL" id="QZAR01000030">
    <property type="protein sequence ID" value="THW92972.1"/>
    <property type="molecule type" value="Genomic_DNA"/>
</dbReference>
<dbReference type="Gene3D" id="1.20.1250.20">
    <property type="entry name" value="MFS general substrate transporter like domains"/>
    <property type="match status" value="1"/>
</dbReference>
<proteinExistence type="predicted"/>
<feature type="transmembrane region" description="Helical" evidence="6">
    <location>
        <begin position="510"/>
        <end position="528"/>
    </location>
</feature>
<feature type="transmembrane region" description="Helical" evidence="6">
    <location>
        <begin position="548"/>
        <end position="567"/>
    </location>
</feature>
<feature type="transmembrane region" description="Helical" evidence="6">
    <location>
        <begin position="368"/>
        <end position="392"/>
    </location>
</feature>
<feature type="transmembrane region" description="Helical" evidence="6">
    <location>
        <begin position="412"/>
        <end position="433"/>
    </location>
</feature>
<feature type="transmembrane region" description="Helical" evidence="6">
    <location>
        <begin position="296"/>
        <end position="319"/>
    </location>
</feature>
<dbReference type="Proteomes" id="UP000310121">
    <property type="component" value="Unassembled WGS sequence"/>
</dbReference>
<dbReference type="GO" id="GO:0022857">
    <property type="term" value="F:transmembrane transporter activity"/>
    <property type="evidence" value="ECO:0007669"/>
    <property type="project" value="InterPro"/>
</dbReference>
<feature type="compositionally biased region" description="Basic and acidic residues" evidence="5">
    <location>
        <begin position="585"/>
        <end position="597"/>
    </location>
</feature>
<comment type="caution">
    <text evidence="7">The sequence shown here is derived from an EMBL/GenBank/DDBJ whole genome shotgun (WGS) entry which is preliminary data.</text>
</comment>
<dbReference type="Pfam" id="PF07690">
    <property type="entry name" value="MFS_1"/>
    <property type="match status" value="1"/>
</dbReference>